<dbReference type="AlphaFoldDB" id="A0A0J7Y2S3"/>
<protein>
    <submittedName>
        <fullName evidence="3">Poly (3-hydroxybutyrate) depolymerase</fullName>
    </submittedName>
</protein>
<dbReference type="InterPro" id="IPR012909">
    <property type="entry name" value="PHA_DNA-bd_N"/>
</dbReference>
<dbReference type="EMBL" id="JACT01000001">
    <property type="protein sequence ID" value="KMS57992.1"/>
    <property type="molecule type" value="Genomic_DNA"/>
</dbReference>
<feature type="domain" description="PHA accumulation regulator DNA-binding N-terminal" evidence="2">
    <location>
        <begin position="14"/>
        <end position="74"/>
    </location>
</feature>
<evidence type="ECO:0000313" key="3">
    <source>
        <dbReference type="EMBL" id="KMS57992.1"/>
    </source>
</evidence>
<reference evidence="3 4" key="1">
    <citation type="journal article" date="2015" name="G3 (Bethesda)">
        <title>Insights into Ongoing Evolution of the Hexachlorocyclohexane Catabolic Pathway from Comparative Genomics of Ten Sphingomonadaceae Strains.</title>
        <authorList>
            <person name="Pearce S.L."/>
            <person name="Oakeshott J.G."/>
            <person name="Pandey G."/>
        </authorList>
    </citation>
    <scope>NUCLEOTIDE SEQUENCE [LARGE SCALE GENOMIC DNA]</scope>
    <source>
        <strain evidence="3 4">LL01</strain>
    </source>
</reference>
<name>A0A0J7Y2S3_9SPHN</name>
<proteinExistence type="predicted"/>
<keyword evidence="4" id="KW-1185">Reference proteome</keyword>
<accession>A0A0J7Y2S3</accession>
<sequence length="206" mass="22432">MAKSKTANESEPVVIKKYANRRLYNTETSSYITLDLLSQMTREGREFTVVDAKTGEDITHNVLTQIIMEEEQRGKNMLPVNFLRQLIAMYGDSMQSMVPQYLEASMDAFRKNQQQFQEAMKGAFGGGPLADIAKRNMQMFEAAASAFGNGVPGMPGIPGIPGIPGMPGMTPPPVVTPAATDGSKDDEINDLKAQLAALNAKIDKLT</sequence>
<feature type="domain" description="PHB accumulation regulatory" evidence="1">
    <location>
        <begin position="78"/>
        <end position="117"/>
    </location>
</feature>
<evidence type="ECO:0000259" key="1">
    <source>
        <dbReference type="Pfam" id="PF05233"/>
    </source>
</evidence>
<dbReference type="Proteomes" id="UP000052232">
    <property type="component" value="Unassembled WGS sequence"/>
</dbReference>
<dbReference type="NCBIfam" id="TIGR01848">
    <property type="entry name" value="PHA_reg_PhaR"/>
    <property type="match status" value="1"/>
</dbReference>
<comment type="caution">
    <text evidence="3">The sequence shown here is derived from an EMBL/GenBank/DDBJ whole genome shotgun (WGS) entry which is preliminary data.</text>
</comment>
<organism evidence="3 4">
    <name type="scientific">Sphingobium cupriresistens LL01</name>
    <dbReference type="NCBI Taxonomy" id="1420583"/>
    <lineage>
        <taxon>Bacteria</taxon>
        <taxon>Pseudomonadati</taxon>
        <taxon>Pseudomonadota</taxon>
        <taxon>Alphaproteobacteria</taxon>
        <taxon>Sphingomonadales</taxon>
        <taxon>Sphingomonadaceae</taxon>
        <taxon>Sphingobium</taxon>
    </lineage>
</organism>
<dbReference type="InterPro" id="IPR007897">
    <property type="entry name" value="PHB_accumulat"/>
</dbReference>
<evidence type="ECO:0000259" key="2">
    <source>
        <dbReference type="Pfam" id="PF07879"/>
    </source>
</evidence>
<dbReference type="Pfam" id="PF05233">
    <property type="entry name" value="PHB_acc"/>
    <property type="match status" value="1"/>
</dbReference>
<gene>
    <name evidence="3" type="ORF">V473_07450</name>
</gene>
<dbReference type="InterPro" id="IPR010134">
    <property type="entry name" value="PHA_reg_PhaR"/>
</dbReference>
<dbReference type="PATRIC" id="fig|1420583.3.peg.1502"/>
<dbReference type="RefSeq" id="WP_066601974.1">
    <property type="nucleotide sequence ID" value="NZ_KQ130434.1"/>
</dbReference>
<evidence type="ECO:0000313" key="4">
    <source>
        <dbReference type="Proteomes" id="UP000052232"/>
    </source>
</evidence>
<dbReference type="STRING" id="1420583.V473_07450"/>
<dbReference type="Pfam" id="PF07879">
    <property type="entry name" value="PHB_acc_N"/>
    <property type="match status" value="1"/>
</dbReference>
<dbReference type="GO" id="GO:0006355">
    <property type="term" value="P:regulation of DNA-templated transcription"/>
    <property type="evidence" value="ECO:0007669"/>
    <property type="project" value="InterPro"/>
</dbReference>